<dbReference type="RefSeq" id="XP_067804523.1">
    <property type="nucleotide sequence ID" value="XM_067945732.1"/>
</dbReference>
<dbReference type="EMBL" id="JALLKP010000001">
    <property type="protein sequence ID" value="KAK2197681.1"/>
    <property type="molecule type" value="Genomic_DNA"/>
</dbReference>
<sequence length="450" mass="52766">MQNVIFCVFLIFFAICKSEKLNNYLNNYYIIWDVDRILFEAICSEKGRNNAHLEHIICFIRGKSPLDLWSIDNNTWCPLVITQANDNTKCFSYSYPVDGISADYRNGIAYNEITDEVEYRLIKEHGIYSFLNEGFFNHKNVSPVKYKNDIANEICQYNKYASFMELPESAIDQPIPGMEDYWKSCINFNYDICRIHKTFGTSLQLLYDSNLTGVLAIDDWYHTYVNQVDKQIEYDFGITLEIPTSSELTTLITNTMFSNMEQYTKNILLMLEDQLYYRECILINEFEEMLVDTSIIVLDGYNLVQDHIIQTMGGYYHLASLMRSNLNVILNDIKSKDISEMSREVNKWYDIINNMDRLLKVPLRNLMDRLNYEVFQHMGNDLVAAWEEWTLQYSPTSPQILDKVEWNSEVGKIQTNLVTLLRIGLKKNSTYGSAYTERYFKSVQDAFKLK</sequence>
<evidence type="ECO:0000313" key="2">
    <source>
        <dbReference type="EMBL" id="KAK2197681.1"/>
    </source>
</evidence>
<gene>
    <name evidence="2" type="ORF">BdWA1_000684</name>
</gene>
<proteinExistence type="predicted"/>
<keyword evidence="1" id="KW-0732">Signal</keyword>
<dbReference type="KEGG" id="bdw:94334982"/>
<accession>A0AAD9UQ61</accession>
<comment type="caution">
    <text evidence="2">The sequence shown here is derived from an EMBL/GenBank/DDBJ whole genome shotgun (WGS) entry which is preliminary data.</text>
</comment>
<feature type="signal peptide" evidence="1">
    <location>
        <begin position="1"/>
        <end position="18"/>
    </location>
</feature>
<name>A0AAD9UQ61_9APIC</name>
<dbReference type="GeneID" id="94334982"/>
<dbReference type="AlphaFoldDB" id="A0AAD9UQ61"/>
<evidence type="ECO:0000256" key="1">
    <source>
        <dbReference type="SAM" id="SignalP"/>
    </source>
</evidence>
<evidence type="ECO:0000313" key="3">
    <source>
        <dbReference type="Proteomes" id="UP001214638"/>
    </source>
</evidence>
<organism evidence="2 3">
    <name type="scientific">Babesia duncani</name>
    <dbReference type="NCBI Taxonomy" id="323732"/>
    <lineage>
        <taxon>Eukaryota</taxon>
        <taxon>Sar</taxon>
        <taxon>Alveolata</taxon>
        <taxon>Apicomplexa</taxon>
        <taxon>Aconoidasida</taxon>
        <taxon>Piroplasmida</taxon>
        <taxon>Babesiidae</taxon>
        <taxon>Babesia</taxon>
    </lineage>
</organism>
<feature type="chain" id="PRO_5041933801" evidence="1">
    <location>
        <begin position="19"/>
        <end position="450"/>
    </location>
</feature>
<protein>
    <submittedName>
        <fullName evidence="2">Uncharacterized protein</fullName>
    </submittedName>
</protein>
<reference evidence="2" key="1">
    <citation type="journal article" date="2023" name="Nat. Microbiol.">
        <title>Babesia duncani multi-omics identifies virulence factors and drug targets.</title>
        <authorList>
            <person name="Singh P."/>
            <person name="Lonardi S."/>
            <person name="Liang Q."/>
            <person name="Vydyam P."/>
            <person name="Khabirova E."/>
            <person name="Fang T."/>
            <person name="Gihaz S."/>
            <person name="Thekkiniath J."/>
            <person name="Munshi M."/>
            <person name="Abel S."/>
            <person name="Ciampossin L."/>
            <person name="Batugedara G."/>
            <person name="Gupta M."/>
            <person name="Lu X.M."/>
            <person name="Lenz T."/>
            <person name="Chakravarty S."/>
            <person name="Cornillot E."/>
            <person name="Hu Y."/>
            <person name="Ma W."/>
            <person name="Gonzalez L.M."/>
            <person name="Sanchez S."/>
            <person name="Estrada K."/>
            <person name="Sanchez-Flores A."/>
            <person name="Montero E."/>
            <person name="Harb O.S."/>
            <person name="Le Roch K.G."/>
            <person name="Mamoun C.B."/>
        </authorList>
    </citation>
    <scope>NUCLEOTIDE SEQUENCE</scope>
    <source>
        <strain evidence="2">WA1</strain>
    </source>
</reference>
<keyword evidence="3" id="KW-1185">Reference proteome</keyword>
<dbReference type="Proteomes" id="UP001214638">
    <property type="component" value="Unassembled WGS sequence"/>
</dbReference>